<evidence type="ECO:0000313" key="1">
    <source>
        <dbReference type="EMBL" id="RHW30051.1"/>
    </source>
</evidence>
<proteinExistence type="predicted"/>
<dbReference type="OrthoDB" id="357294at2"/>
<reference evidence="1 2" key="1">
    <citation type="journal article" date="2007" name="Int. J. Syst. Evol. Microbiol.">
        <title>Oceanobacillus profundus sp. nov., isolated from a deep-sea sediment core.</title>
        <authorList>
            <person name="Kim Y.G."/>
            <person name="Choi D.H."/>
            <person name="Hyun S."/>
            <person name="Cho B.C."/>
        </authorList>
    </citation>
    <scope>NUCLEOTIDE SEQUENCE [LARGE SCALE GENOMIC DNA]</scope>
    <source>
        <strain evidence="1 2">DSM 18246</strain>
    </source>
</reference>
<dbReference type="Gene3D" id="3.80.10.10">
    <property type="entry name" value="Ribonuclease Inhibitor"/>
    <property type="match status" value="1"/>
</dbReference>
<dbReference type="PROSITE" id="PS51257">
    <property type="entry name" value="PROKAR_LIPOPROTEIN"/>
    <property type="match status" value="1"/>
</dbReference>
<dbReference type="PANTHER" id="PTHR40590:SF1">
    <property type="entry name" value="CYTOPLASMIC PROTEIN"/>
    <property type="match status" value="1"/>
</dbReference>
<dbReference type="InterPro" id="IPR032675">
    <property type="entry name" value="LRR_dom_sf"/>
</dbReference>
<dbReference type="InterPro" id="IPR002816">
    <property type="entry name" value="TraB/PrgY/GumN_fam"/>
</dbReference>
<dbReference type="InterPro" id="IPR047111">
    <property type="entry name" value="YbaP-like"/>
</dbReference>
<evidence type="ECO:0000313" key="2">
    <source>
        <dbReference type="Proteomes" id="UP000285456"/>
    </source>
</evidence>
<dbReference type="EMBL" id="QWEH01000016">
    <property type="protein sequence ID" value="RHW30051.1"/>
    <property type="molecule type" value="Genomic_DNA"/>
</dbReference>
<dbReference type="CDD" id="cd14789">
    <property type="entry name" value="Tiki"/>
    <property type="match status" value="1"/>
</dbReference>
<dbReference type="PROSITE" id="PS51450">
    <property type="entry name" value="LRR"/>
    <property type="match status" value="1"/>
</dbReference>
<dbReference type="SUPFAM" id="SSF52075">
    <property type="entry name" value="Outer arm dynein light chain 1"/>
    <property type="match status" value="1"/>
</dbReference>
<name>A0A417YBU3_9BACI</name>
<keyword evidence="2" id="KW-1185">Reference proteome</keyword>
<accession>A0A417YBU3</accession>
<dbReference type="Proteomes" id="UP000285456">
    <property type="component" value="Unassembled WGS sequence"/>
</dbReference>
<gene>
    <name evidence="1" type="ORF">D1B32_18430</name>
</gene>
<protein>
    <submittedName>
        <fullName evidence="1">TraB/GumN family protein</fullName>
    </submittedName>
</protein>
<organism evidence="1 2">
    <name type="scientific">Oceanobacillus profundus</name>
    <dbReference type="NCBI Taxonomy" id="372463"/>
    <lineage>
        <taxon>Bacteria</taxon>
        <taxon>Bacillati</taxon>
        <taxon>Bacillota</taxon>
        <taxon>Bacilli</taxon>
        <taxon>Bacillales</taxon>
        <taxon>Bacillaceae</taxon>
        <taxon>Oceanobacillus</taxon>
    </lineage>
</organism>
<dbReference type="AlphaFoldDB" id="A0A417YBU3"/>
<dbReference type="Pfam" id="PF01963">
    <property type="entry name" value="TraB_PrgY_gumN"/>
    <property type="match status" value="1"/>
</dbReference>
<comment type="caution">
    <text evidence="1">The sequence shown here is derived from an EMBL/GenBank/DDBJ whole genome shotgun (WGS) entry which is preliminary data.</text>
</comment>
<dbReference type="InterPro" id="IPR001611">
    <property type="entry name" value="Leu-rich_rpt"/>
</dbReference>
<sequence>MIKTQHTRGAVLMKRLFANLLIVILALVITACQSEEAVSFSDEQLEEGLRAEVEKTDGELYESDFDELVELDLSGLGIQDLTGIELLDDLKVLSLEDNEINDFSLLKDLESLEEVNVRSNPIDEEQQALLDELTEQDVVVHFTEETEVVGSPDGPGGFLWKVENGDTTVYLQGTIHAGTEDFYPLNEKIEDAYREADVVVPEIDITDLNVMEVQQLTMDLGAYQDGTTIEDHIPEDVYSDLSATLDELGLPLQMVEGFKPWFLSSTIQQLMTEQLGFMNGVDQYFLDRAAQDDKEIIALETVEEQLSIFADTSDDYQIQMLEESLVDIDDYEEDMLELFNLYKEGDVDELLTALTEEEAEPTAEEQAFMEALNDERNYGMADTITEFLEEDNGDTYFVIVGSLHLIMEPHVVSILEEEGYEVEHVY</sequence>
<dbReference type="PANTHER" id="PTHR40590">
    <property type="entry name" value="CYTOPLASMIC PROTEIN-RELATED"/>
    <property type="match status" value="1"/>
</dbReference>